<dbReference type="RefSeq" id="WP_182986721.1">
    <property type="nucleotide sequence ID" value="NZ_JABEQD010000008.1"/>
</dbReference>
<dbReference type="InterPro" id="IPR034466">
    <property type="entry name" value="Methyltransferase_Class_B"/>
</dbReference>
<keyword evidence="4" id="KW-0408">Iron</keyword>
<organism evidence="9 10">
    <name type="scientific">Gluconacetobacter aggeris</name>
    <dbReference type="NCBI Taxonomy" id="1286186"/>
    <lineage>
        <taxon>Bacteria</taxon>
        <taxon>Pseudomonadati</taxon>
        <taxon>Pseudomonadota</taxon>
        <taxon>Alphaproteobacteria</taxon>
        <taxon>Acetobacterales</taxon>
        <taxon>Acetobacteraceae</taxon>
        <taxon>Gluconacetobacter</taxon>
    </lineage>
</organism>
<keyword evidence="3" id="KW-0479">Metal-binding</keyword>
<dbReference type="GO" id="GO:0031419">
    <property type="term" value="F:cobalamin binding"/>
    <property type="evidence" value="ECO:0007669"/>
    <property type="project" value="InterPro"/>
</dbReference>
<dbReference type="PROSITE" id="PS51918">
    <property type="entry name" value="RADICAL_SAM"/>
    <property type="match status" value="1"/>
</dbReference>
<evidence type="ECO:0000256" key="6">
    <source>
        <dbReference type="SAM" id="MobiDB-lite"/>
    </source>
</evidence>
<reference evidence="9 10" key="1">
    <citation type="submission" date="2020-04" db="EMBL/GenBank/DDBJ databases">
        <title>Description of novel Gluconacetobacter.</title>
        <authorList>
            <person name="Sombolestani A."/>
        </authorList>
    </citation>
    <scope>NUCLEOTIDE SEQUENCE [LARGE SCALE GENOMIC DNA]</scope>
    <source>
        <strain evidence="9 10">LMG 27801</strain>
    </source>
</reference>
<accession>A0A7W4IUF6</accession>
<evidence type="ECO:0000256" key="1">
    <source>
        <dbReference type="ARBA" id="ARBA00001966"/>
    </source>
</evidence>
<dbReference type="GO" id="GO:0003824">
    <property type="term" value="F:catalytic activity"/>
    <property type="evidence" value="ECO:0007669"/>
    <property type="project" value="InterPro"/>
</dbReference>
<evidence type="ECO:0000256" key="2">
    <source>
        <dbReference type="ARBA" id="ARBA00022691"/>
    </source>
</evidence>
<feature type="region of interest" description="Disordered" evidence="6">
    <location>
        <begin position="491"/>
        <end position="514"/>
    </location>
</feature>
<dbReference type="Pfam" id="PF02310">
    <property type="entry name" value="B12-binding"/>
    <property type="match status" value="1"/>
</dbReference>
<dbReference type="Gene3D" id="3.40.50.280">
    <property type="entry name" value="Cobalamin-binding domain"/>
    <property type="match status" value="1"/>
</dbReference>
<evidence type="ECO:0000256" key="5">
    <source>
        <dbReference type="ARBA" id="ARBA00023014"/>
    </source>
</evidence>
<dbReference type="Gene3D" id="3.80.30.20">
    <property type="entry name" value="tm_1862 like domain"/>
    <property type="match status" value="1"/>
</dbReference>
<dbReference type="InterPro" id="IPR058240">
    <property type="entry name" value="rSAM_sf"/>
</dbReference>
<proteinExistence type="predicted"/>
<dbReference type="InterPro" id="IPR023404">
    <property type="entry name" value="rSAM_horseshoe"/>
</dbReference>
<evidence type="ECO:0000259" key="7">
    <source>
        <dbReference type="PROSITE" id="PS51332"/>
    </source>
</evidence>
<dbReference type="SUPFAM" id="SSF102114">
    <property type="entry name" value="Radical SAM enzymes"/>
    <property type="match status" value="1"/>
</dbReference>
<evidence type="ECO:0000313" key="9">
    <source>
        <dbReference type="EMBL" id="MBB2169207.1"/>
    </source>
</evidence>
<dbReference type="SFLD" id="SFLDG01082">
    <property type="entry name" value="B12-binding_domain_containing"/>
    <property type="match status" value="1"/>
</dbReference>
<dbReference type="SUPFAM" id="SSF52242">
    <property type="entry name" value="Cobalamin (vitamin B12)-binding domain"/>
    <property type="match status" value="1"/>
</dbReference>
<keyword evidence="10" id="KW-1185">Reference proteome</keyword>
<name>A0A7W4IUF6_9PROT</name>
<evidence type="ECO:0000259" key="8">
    <source>
        <dbReference type="PROSITE" id="PS51918"/>
    </source>
</evidence>
<dbReference type="InterPro" id="IPR036724">
    <property type="entry name" value="Cobalamin-bd_sf"/>
</dbReference>
<gene>
    <name evidence="9" type="ORF">HLH36_12720</name>
</gene>
<dbReference type="Pfam" id="PF04055">
    <property type="entry name" value="Radical_SAM"/>
    <property type="match status" value="1"/>
</dbReference>
<keyword evidence="5" id="KW-0411">Iron-sulfur</keyword>
<feature type="domain" description="B12-binding" evidence="7">
    <location>
        <begin position="4"/>
        <end position="142"/>
    </location>
</feature>
<dbReference type="SFLD" id="SFLDS00029">
    <property type="entry name" value="Radical_SAM"/>
    <property type="match status" value="1"/>
</dbReference>
<evidence type="ECO:0000313" key="10">
    <source>
        <dbReference type="Proteomes" id="UP000559860"/>
    </source>
</evidence>
<dbReference type="InterPro" id="IPR007197">
    <property type="entry name" value="rSAM"/>
</dbReference>
<dbReference type="PANTHER" id="PTHR43409">
    <property type="entry name" value="ANAEROBIC MAGNESIUM-PROTOPORPHYRIN IX MONOMETHYL ESTER CYCLASE-RELATED"/>
    <property type="match status" value="1"/>
</dbReference>
<dbReference type="SFLD" id="SFLDG01123">
    <property type="entry name" value="methyltransferase_(Class_B)"/>
    <property type="match status" value="1"/>
</dbReference>
<feature type="domain" description="Radical SAM core" evidence="8">
    <location>
        <begin position="188"/>
        <end position="423"/>
    </location>
</feature>
<dbReference type="GO" id="GO:0046872">
    <property type="term" value="F:metal ion binding"/>
    <property type="evidence" value="ECO:0007669"/>
    <property type="project" value="UniProtKB-KW"/>
</dbReference>
<dbReference type="InterPro" id="IPR006638">
    <property type="entry name" value="Elp3/MiaA/NifB-like_rSAM"/>
</dbReference>
<keyword evidence="2" id="KW-0949">S-adenosyl-L-methionine</keyword>
<dbReference type="CDD" id="cd02068">
    <property type="entry name" value="radical_SAM_B12_BD"/>
    <property type="match status" value="1"/>
</dbReference>
<dbReference type="AlphaFoldDB" id="A0A7W4IUF6"/>
<dbReference type="EMBL" id="JABEQD010000008">
    <property type="protein sequence ID" value="MBB2169207.1"/>
    <property type="molecule type" value="Genomic_DNA"/>
</dbReference>
<dbReference type="SMART" id="SM00729">
    <property type="entry name" value="Elp3"/>
    <property type="match status" value="1"/>
</dbReference>
<evidence type="ECO:0000256" key="4">
    <source>
        <dbReference type="ARBA" id="ARBA00023004"/>
    </source>
</evidence>
<sequence length="514" mass="58538">MIILVNPRATRPENRRFPLSIMAIGAALPSDVNWKIVDGNLPGIDAFSVIAGHIEQAAAEGDPVRSVAMTVMPGPQLVSAVPLAKAIKQRYPDIPIIWGGNFGSLYPQPVLNAPYVDWVVQGQGEETFLELLEAIAGRRDPKTVAGIAFRQKDGSHWIGPERIWKGPGELPAPPYHRIDVGQYLRPTILGHRSGVYQASIGCPYGCNFCGVISVFGRREKVQQPERTAEHLRYLVQHHGMDSVHFYDNNFFLNEAHAREVARTMKPLGLRWWCEARVDALCRFSDATWRALREAGLFMVFCGAESGSDEVLERMNKGITTEQILMTAAKTREHGIIPEFSFIFGDPEKPEQEMENTFSFIRRLKAINPDMELISYFFTPTPQRRRTYGGVDAHAGTPDTLEEWIEPEWVAWMTHEDPRLPWFAQKLRTRAQDFDLVLKSRFPSVHDRKTREWGKLLGKAAAWWRWRQEIYDDPRLLRQIRRFARITPDDSQAYGHLRPASAPKPRRSPRIVLTG</sequence>
<dbReference type="InterPro" id="IPR006158">
    <property type="entry name" value="Cobalamin-bd"/>
</dbReference>
<comment type="cofactor">
    <cofactor evidence="1">
        <name>[4Fe-4S] cluster</name>
        <dbReference type="ChEBI" id="CHEBI:49883"/>
    </cofactor>
</comment>
<dbReference type="InterPro" id="IPR051198">
    <property type="entry name" value="BchE-like"/>
</dbReference>
<comment type="caution">
    <text evidence="9">The sequence shown here is derived from an EMBL/GenBank/DDBJ whole genome shotgun (WGS) entry which is preliminary data.</text>
</comment>
<dbReference type="GO" id="GO:0051539">
    <property type="term" value="F:4 iron, 4 sulfur cluster binding"/>
    <property type="evidence" value="ECO:0007669"/>
    <property type="project" value="UniProtKB-KW"/>
</dbReference>
<dbReference type="PROSITE" id="PS51332">
    <property type="entry name" value="B12_BINDING"/>
    <property type="match status" value="1"/>
</dbReference>
<dbReference type="Proteomes" id="UP000559860">
    <property type="component" value="Unassembled WGS sequence"/>
</dbReference>
<evidence type="ECO:0000256" key="3">
    <source>
        <dbReference type="ARBA" id="ARBA00022723"/>
    </source>
</evidence>
<protein>
    <submittedName>
        <fullName evidence="9">Radical SAM protein</fullName>
    </submittedName>
</protein>